<dbReference type="Proteomes" id="UP001177341">
    <property type="component" value="Unassembled WGS sequence"/>
</dbReference>
<keyword evidence="4" id="KW-1185">Reference proteome</keyword>
<organism evidence="1 3">
    <name type="scientific">Neptunomonas phycophila</name>
    <dbReference type="NCBI Taxonomy" id="1572645"/>
    <lineage>
        <taxon>Bacteria</taxon>
        <taxon>Pseudomonadati</taxon>
        <taxon>Pseudomonadota</taxon>
        <taxon>Gammaproteobacteria</taxon>
        <taxon>Oceanospirillales</taxon>
        <taxon>Oceanospirillaceae</taxon>
        <taxon>Neptunomonas</taxon>
    </lineage>
</organism>
<comment type="caution">
    <text evidence="1">The sequence shown here is derived from an EMBL/GenBank/DDBJ whole genome shotgun (WGS) entry which is preliminary data.</text>
</comment>
<dbReference type="GeneID" id="89455739"/>
<gene>
    <name evidence="1" type="ORF">Q4490_16405</name>
    <name evidence="2" type="ORF">Q8W30_09045</name>
</gene>
<protein>
    <recommendedName>
        <fullName evidence="5">DUF2845 domain-containing protein</fullName>
    </recommendedName>
</protein>
<accession>A0AAW7XQS7</accession>
<evidence type="ECO:0008006" key="5">
    <source>
        <dbReference type="Google" id="ProtNLM"/>
    </source>
</evidence>
<name>A0AAW7XQS7_9GAMM</name>
<evidence type="ECO:0000313" key="3">
    <source>
        <dbReference type="Proteomes" id="UP001169862"/>
    </source>
</evidence>
<dbReference type="EMBL" id="JAUYVO010000005">
    <property type="protein sequence ID" value="MDP2522710.1"/>
    <property type="molecule type" value="Genomic_DNA"/>
</dbReference>
<dbReference type="RefSeq" id="WP_075171739.1">
    <property type="nucleotide sequence ID" value="NZ_CAXHZV010000047.1"/>
</dbReference>
<evidence type="ECO:0000313" key="4">
    <source>
        <dbReference type="Proteomes" id="UP001177341"/>
    </source>
</evidence>
<reference evidence="1" key="1">
    <citation type="submission" date="2023-07" db="EMBL/GenBank/DDBJ databases">
        <title>Genome content predicts the carbon catabolic preferences of heterotrophic bacteria.</title>
        <authorList>
            <person name="Gralka M."/>
        </authorList>
    </citation>
    <scope>NUCLEOTIDE SEQUENCE</scope>
    <source>
        <strain evidence="2">5G01</strain>
        <strain evidence="1">I2M16</strain>
    </source>
</reference>
<evidence type="ECO:0000313" key="2">
    <source>
        <dbReference type="EMBL" id="MDP2522710.1"/>
    </source>
</evidence>
<dbReference type="AlphaFoldDB" id="A0AAW7XQS7"/>
<proteinExistence type="predicted"/>
<sequence>MRLFQWIVIGVCFYASSVYALRLPDGQLLASGDDLSKLYESLGKPKTKYKTKARCGSGRTCSVTRMIYRFDGRKWLIDVKNGLIVNINWTYR</sequence>
<evidence type="ECO:0000313" key="1">
    <source>
        <dbReference type="EMBL" id="MDO6455145.1"/>
    </source>
</evidence>
<dbReference type="EMBL" id="JAUOPG010000013">
    <property type="protein sequence ID" value="MDO6455145.1"/>
    <property type="molecule type" value="Genomic_DNA"/>
</dbReference>
<dbReference type="Proteomes" id="UP001169862">
    <property type="component" value="Unassembled WGS sequence"/>
</dbReference>